<keyword evidence="3" id="KW-1185">Reference proteome</keyword>
<sequence>MLKMSTTDFMRRLIKAGIFIYVLRTKYVITYLLVKNYYIKDE</sequence>
<feature type="transmembrane region" description="Helical" evidence="1">
    <location>
        <begin position="12"/>
        <end position="34"/>
    </location>
</feature>
<proteinExistence type="predicted"/>
<organism evidence="2 3">
    <name type="scientific">Skunkpox virus</name>
    <dbReference type="NCBI Taxonomy" id="160796"/>
    <lineage>
        <taxon>Viruses</taxon>
        <taxon>Varidnaviria</taxon>
        <taxon>Bamfordvirae</taxon>
        <taxon>Nucleocytoviricota</taxon>
        <taxon>Pokkesviricetes</taxon>
        <taxon>Chitovirales</taxon>
        <taxon>Poxviridae</taxon>
        <taxon>Chordopoxvirinae</taxon>
        <taxon>Orthopoxvirus</taxon>
        <taxon>Orthopoxvirus skunkpox</taxon>
    </lineage>
</organism>
<keyword evidence="1" id="KW-0472">Membrane</keyword>
<dbReference type="OrthoDB" id="29200at10239"/>
<dbReference type="KEGG" id="vg:29057728"/>
<dbReference type="GeneID" id="29057728"/>
<evidence type="ECO:0000256" key="1">
    <source>
        <dbReference type="SAM" id="Phobius"/>
    </source>
</evidence>
<dbReference type="RefSeq" id="YP_009282844.1">
    <property type="nucleotide sequence ID" value="NC_031038.1"/>
</dbReference>
<reference evidence="2 3" key="1">
    <citation type="journal article" date="2016" name="Virus Genes">
        <title>The genomes of three North American orthopoxviruses.</title>
        <authorList>
            <person name="Smithson C."/>
            <person name="Tang N."/>
            <person name="Sammons S."/>
            <person name="Frace M."/>
            <person name="Batra D."/>
            <person name="Li Y."/>
            <person name="Emerson G.L."/>
            <person name="Carroll D.S."/>
            <person name="Upton C."/>
        </authorList>
    </citation>
    <scope>NUCLEOTIDE SEQUENCE [LARGE SCALE GENOMIC DNA]</scope>
    <source>
        <strain evidence="2 3">WA</strain>
    </source>
</reference>
<dbReference type="Proteomes" id="UP000201873">
    <property type="component" value="Segment"/>
</dbReference>
<dbReference type="EMBL" id="KU749310">
    <property type="protein sequence ID" value="AOP31629.1"/>
    <property type="molecule type" value="Genomic_DNA"/>
</dbReference>
<accession>A0A1C9KBV0</accession>
<evidence type="ECO:0000313" key="2">
    <source>
        <dbReference type="EMBL" id="AOP31629.1"/>
    </source>
</evidence>
<gene>
    <name evidence="2" type="ORF">SKPV-WA-150</name>
</gene>
<keyword evidence="1" id="KW-0812">Transmembrane</keyword>
<protein>
    <submittedName>
        <fullName evidence="2">NT transdomain protein</fullName>
    </submittedName>
</protein>
<name>A0A1C9KBV0_9POXV</name>
<evidence type="ECO:0000313" key="3">
    <source>
        <dbReference type="Proteomes" id="UP000201873"/>
    </source>
</evidence>
<keyword evidence="1" id="KW-1133">Transmembrane helix</keyword>